<evidence type="ECO:0000313" key="3">
    <source>
        <dbReference type="EMBL" id="KJY48733.1"/>
    </source>
</evidence>
<comment type="caution">
    <text evidence="3">The sequence shown here is derived from an EMBL/GenBank/DDBJ whole genome shotgun (WGS) entry which is preliminary data.</text>
</comment>
<dbReference type="HOGENOM" id="CLU_076594_2_0_9"/>
<dbReference type="PATRIC" id="fig|1218508.4.peg.1131"/>
<dbReference type="EMBL" id="JXBZ01000008">
    <property type="protein sequence ID" value="KJY48733.1"/>
    <property type="molecule type" value="Genomic_DNA"/>
</dbReference>
<dbReference type="PIRSF" id="PIRSF017388">
    <property type="entry name" value="Esterase_lipase"/>
    <property type="match status" value="1"/>
</dbReference>
<dbReference type="PANTHER" id="PTHR11614">
    <property type="entry name" value="PHOSPHOLIPASE-RELATED"/>
    <property type="match status" value="1"/>
</dbReference>
<reference evidence="3 4" key="1">
    <citation type="submission" date="2014-12" db="EMBL/GenBank/DDBJ databases">
        <title>Comparative genomics of the lactic acid bacteria isolated from the honey bee gut.</title>
        <authorList>
            <person name="Ellegaard K.M."/>
            <person name="Tamarit D."/>
            <person name="Javelind E."/>
            <person name="Olofsson T."/>
            <person name="Andersson S.G."/>
            <person name="Vasquez A."/>
        </authorList>
    </citation>
    <scope>NUCLEOTIDE SEQUENCE [LARGE SCALE GENOMIC DNA]</scope>
    <source>
        <strain evidence="3 4">Hon2</strain>
    </source>
</reference>
<dbReference type="GO" id="GO:0052689">
    <property type="term" value="F:carboxylic ester hydrolase activity"/>
    <property type="evidence" value="ECO:0007669"/>
    <property type="project" value="InterPro"/>
</dbReference>
<dbReference type="STRING" id="1218508.JG29_11440"/>
<evidence type="ECO:0000256" key="1">
    <source>
        <dbReference type="PIRSR" id="PIRSR017388-1"/>
    </source>
</evidence>
<evidence type="ECO:0000313" key="4">
    <source>
        <dbReference type="Proteomes" id="UP000033695"/>
    </source>
</evidence>
<dbReference type="InterPro" id="IPR022742">
    <property type="entry name" value="Hydrolase_4"/>
</dbReference>
<dbReference type="OrthoDB" id="9800213at2"/>
<dbReference type="Gene3D" id="3.40.50.1820">
    <property type="entry name" value="alpha/beta hydrolase"/>
    <property type="match status" value="1"/>
</dbReference>
<dbReference type="InterPro" id="IPR029058">
    <property type="entry name" value="AB_hydrolase_fold"/>
</dbReference>
<dbReference type="RefSeq" id="WP_045922995.1">
    <property type="nucleotide sequence ID" value="NZ_JBHTHW010000008.1"/>
</dbReference>
<protein>
    <submittedName>
        <fullName evidence="3">Carboxylesterase</fullName>
    </submittedName>
</protein>
<dbReference type="InterPro" id="IPR012354">
    <property type="entry name" value="Esterase_lipase"/>
</dbReference>
<proteinExistence type="predicted"/>
<feature type="active site" description="Charge relay system" evidence="1">
    <location>
        <position position="224"/>
    </location>
</feature>
<feature type="domain" description="Serine aminopeptidase S33" evidence="2">
    <location>
        <begin position="17"/>
        <end position="227"/>
    </location>
</feature>
<sequence length="251" mass="28155">MKIVPPQTLFTDRGPQAIILLHSYTGSPNDFRSLMRGLAQADYSVYAPLFTGHGTNNPTDVLTQGSVQAWWQDTQQAIDFVQQHNKHLLAIFGLSLGSIFALKALENYPQIDLGGVFGSPMFASDMTNVRAGFFQYAQKIEQHQDLSFGQQTQQQRLIEQLLNPALNAISQTTLEVRQQLSQIKQPLFIGHGSNDEIINNVSSKLLREHVQTTVDFHLYPNAGHVITVNKARPQLEQDLLQFLSKNRSITN</sequence>
<dbReference type="AlphaFoldDB" id="A0A0F4KRQ7"/>
<dbReference type="SUPFAM" id="SSF53474">
    <property type="entry name" value="alpha/beta-Hydrolases"/>
    <property type="match status" value="1"/>
</dbReference>
<evidence type="ECO:0000259" key="2">
    <source>
        <dbReference type="Pfam" id="PF12146"/>
    </source>
</evidence>
<keyword evidence="4" id="KW-1185">Reference proteome</keyword>
<feature type="active site" description="Charge relay system" evidence="1">
    <location>
        <position position="195"/>
    </location>
</feature>
<organism evidence="3 4">
    <name type="scientific">Bombilactobacillus mellis</name>
    <dbReference type="NCBI Taxonomy" id="1218508"/>
    <lineage>
        <taxon>Bacteria</taxon>
        <taxon>Bacillati</taxon>
        <taxon>Bacillota</taxon>
        <taxon>Bacilli</taxon>
        <taxon>Lactobacillales</taxon>
        <taxon>Lactobacillaceae</taxon>
        <taxon>Bombilactobacillus</taxon>
    </lineage>
</organism>
<gene>
    <name evidence="3" type="ORF">JG29_11440</name>
</gene>
<dbReference type="Pfam" id="PF12146">
    <property type="entry name" value="Hydrolase_4"/>
    <property type="match status" value="1"/>
</dbReference>
<dbReference type="InterPro" id="IPR051044">
    <property type="entry name" value="MAG_DAG_Lipase"/>
</dbReference>
<dbReference type="Proteomes" id="UP000033695">
    <property type="component" value="Unassembled WGS sequence"/>
</dbReference>
<accession>A0A0F4KRQ7</accession>
<feature type="active site" description="Nucleophile" evidence="1">
    <location>
        <position position="95"/>
    </location>
</feature>
<name>A0A0F4KRQ7_9LACO</name>